<evidence type="ECO:0000313" key="12">
    <source>
        <dbReference type="EMBL" id="TGJ77120.1"/>
    </source>
</evidence>
<dbReference type="InterPro" id="IPR000719">
    <property type="entry name" value="Prot_kinase_dom"/>
</dbReference>
<keyword evidence="5" id="KW-0418">Kinase</keyword>
<sequence>MASIRRVSSSAPAPAPGATFAPREFPSTGFEVINPADKIEEERQPFYRREEYYPMQIGDVVGDHYQVVAKLGYGVTSTVWLARDLRDQKFWALKVHINTMTHNQELVVYRHLASIPGDENNGQQYVRQLETSFKLNGPHGNHDVFVMTPLKMSLQSLLGARKGQKFYKDFVKAALNQVLIGLLYLHDVDVTHTGQARIGGKHRGNAMPTQYRSPEIILDMEWGSPVDLWSVGLISWDLLEKTPLFDIYDQESPEQNDAHHLAAMTALLGPPPPEFLKRSEKSAKFWNEDGQWIGPVPLPSNRTFESLAGALTEEERDLFLDFVQCFLWWVPEERLDVMHAYFHPWLGNKQPDSETEEDEA</sequence>
<evidence type="ECO:0000256" key="7">
    <source>
        <dbReference type="ARBA" id="ARBA00047899"/>
    </source>
</evidence>
<comment type="caution">
    <text evidence="12">The sequence shown here is derived from an EMBL/GenBank/DDBJ whole genome shotgun (WGS) entry which is preliminary data.</text>
</comment>
<evidence type="ECO:0000256" key="1">
    <source>
        <dbReference type="ARBA" id="ARBA00012513"/>
    </source>
</evidence>
<feature type="domain" description="Protein kinase" evidence="11">
    <location>
        <begin position="65"/>
        <end position="346"/>
    </location>
</feature>
<evidence type="ECO:0000313" key="13">
    <source>
        <dbReference type="Proteomes" id="UP000297716"/>
    </source>
</evidence>
<dbReference type="SUPFAM" id="SSF56112">
    <property type="entry name" value="Protein kinase-like (PK-like)"/>
    <property type="match status" value="1"/>
</dbReference>
<accession>A0A4Z0YE00</accession>
<feature type="compositionally biased region" description="Low complexity" evidence="10">
    <location>
        <begin position="1"/>
        <end position="23"/>
    </location>
</feature>
<dbReference type="SMART" id="SM00220">
    <property type="entry name" value="S_TKc"/>
    <property type="match status" value="1"/>
</dbReference>
<dbReference type="PANTHER" id="PTHR47634:SF9">
    <property type="entry name" value="PROTEIN KINASE DOMAIN-CONTAINING PROTEIN-RELATED"/>
    <property type="match status" value="1"/>
</dbReference>
<dbReference type="STRING" id="37992.A0A4Z0YE00"/>
<feature type="binding site" evidence="9">
    <location>
        <position position="94"/>
    </location>
    <ligand>
        <name>ATP</name>
        <dbReference type="ChEBI" id="CHEBI:30616"/>
    </ligand>
</feature>
<comment type="catalytic activity">
    <reaction evidence="8">
        <text>L-seryl-[protein] + ATP = O-phospho-L-seryl-[protein] + ADP + H(+)</text>
        <dbReference type="Rhea" id="RHEA:17989"/>
        <dbReference type="Rhea" id="RHEA-COMP:9863"/>
        <dbReference type="Rhea" id="RHEA-COMP:11604"/>
        <dbReference type="ChEBI" id="CHEBI:15378"/>
        <dbReference type="ChEBI" id="CHEBI:29999"/>
        <dbReference type="ChEBI" id="CHEBI:30616"/>
        <dbReference type="ChEBI" id="CHEBI:83421"/>
        <dbReference type="ChEBI" id="CHEBI:456216"/>
        <dbReference type="EC" id="2.7.11.1"/>
    </reaction>
</comment>
<dbReference type="OrthoDB" id="5979581at2759"/>
<reference evidence="12 13" key="1">
    <citation type="submission" date="2019-03" db="EMBL/GenBank/DDBJ databases">
        <title>Draft genome sequence of Xylaria hypoxylon DSM 108379, a ubiquitous saprotrophic-parasitic fungi on hardwood.</title>
        <authorList>
            <person name="Buettner E."/>
            <person name="Leonhardt S."/>
            <person name="Gebauer A.M."/>
            <person name="Liers C."/>
            <person name="Hofrichter M."/>
            <person name="Kellner H."/>
        </authorList>
    </citation>
    <scope>NUCLEOTIDE SEQUENCE [LARGE SCALE GENOMIC DNA]</scope>
    <source>
        <strain evidence="12 13">DSM 108379</strain>
    </source>
</reference>
<keyword evidence="3" id="KW-0808">Transferase</keyword>
<dbReference type="GO" id="GO:0004674">
    <property type="term" value="F:protein serine/threonine kinase activity"/>
    <property type="evidence" value="ECO:0007669"/>
    <property type="project" value="UniProtKB-KW"/>
</dbReference>
<dbReference type="InterPro" id="IPR017441">
    <property type="entry name" value="Protein_kinase_ATP_BS"/>
</dbReference>
<dbReference type="PROSITE" id="PS50011">
    <property type="entry name" value="PROTEIN_KINASE_DOM"/>
    <property type="match status" value="1"/>
</dbReference>
<dbReference type="Proteomes" id="UP000297716">
    <property type="component" value="Unassembled WGS sequence"/>
</dbReference>
<keyword evidence="6 9" id="KW-0067">ATP-binding</keyword>
<dbReference type="PROSITE" id="PS00107">
    <property type="entry name" value="PROTEIN_KINASE_ATP"/>
    <property type="match status" value="1"/>
</dbReference>
<evidence type="ECO:0000256" key="4">
    <source>
        <dbReference type="ARBA" id="ARBA00022741"/>
    </source>
</evidence>
<keyword evidence="4 9" id="KW-0547">Nucleotide-binding</keyword>
<protein>
    <recommendedName>
        <fullName evidence="1">non-specific serine/threonine protein kinase</fullName>
        <ecNumber evidence="1">2.7.11.1</ecNumber>
    </recommendedName>
</protein>
<evidence type="ECO:0000256" key="8">
    <source>
        <dbReference type="ARBA" id="ARBA00048679"/>
    </source>
</evidence>
<dbReference type="AlphaFoldDB" id="A0A4Z0YE00"/>
<organism evidence="12 13">
    <name type="scientific">Xylaria hypoxylon</name>
    <dbReference type="NCBI Taxonomy" id="37992"/>
    <lineage>
        <taxon>Eukaryota</taxon>
        <taxon>Fungi</taxon>
        <taxon>Dikarya</taxon>
        <taxon>Ascomycota</taxon>
        <taxon>Pezizomycotina</taxon>
        <taxon>Sordariomycetes</taxon>
        <taxon>Xylariomycetidae</taxon>
        <taxon>Xylariales</taxon>
        <taxon>Xylariaceae</taxon>
        <taxon>Xylaria</taxon>
    </lineage>
</organism>
<name>A0A4Z0YE00_9PEZI</name>
<evidence type="ECO:0000256" key="9">
    <source>
        <dbReference type="PROSITE-ProRule" id="PRU10141"/>
    </source>
</evidence>
<dbReference type="GO" id="GO:0050684">
    <property type="term" value="P:regulation of mRNA processing"/>
    <property type="evidence" value="ECO:0007669"/>
    <property type="project" value="TreeGrafter"/>
</dbReference>
<evidence type="ECO:0000256" key="6">
    <source>
        <dbReference type="ARBA" id="ARBA00022840"/>
    </source>
</evidence>
<dbReference type="EC" id="2.7.11.1" evidence="1"/>
<dbReference type="InterPro" id="IPR011009">
    <property type="entry name" value="Kinase-like_dom_sf"/>
</dbReference>
<evidence type="ECO:0000256" key="10">
    <source>
        <dbReference type="SAM" id="MobiDB-lite"/>
    </source>
</evidence>
<dbReference type="GO" id="GO:0005524">
    <property type="term" value="F:ATP binding"/>
    <property type="evidence" value="ECO:0007669"/>
    <property type="project" value="UniProtKB-UniRule"/>
</dbReference>
<evidence type="ECO:0000256" key="3">
    <source>
        <dbReference type="ARBA" id="ARBA00022679"/>
    </source>
</evidence>
<dbReference type="InterPro" id="IPR051334">
    <property type="entry name" value="SRPK"/>
</dbReference>
<comment type="catalytic activity">
    <reaction evidence="7">
        <text>L-threonyl-[protein] + ATP = O-phospho-L-threonyl-[protein] + ADP + H(+)</text>
        <dbReference type="Rhea" id="RHEA:46608"/>
        <dbReference type="Rhea" id="RHEA-COMP:11060"/>
        <dbReference type="Rhea" id="RHEA-COMP:11605"/>
        <dbReference type="ChEBI" id="CHEBI:15378"/>
        <dbReference type="ChEBI" id="CHEBI:30013"/>
        <dbReference type="ChEBI" id="CHEBI:30616"/>
        <dbReference type="ChEBI" id="CHEBI:61977"/>
        <dbReference type="ChEBI" id="CHEBI:456216"/>
        <dbReference type="EC" id="2.7.11.1"/>
    </reaction>
</comment>
<evidence type="ECO:0000256" key="5">
    <source>
        <dbReference type="ARBA" id="ARBA00022777"/>
    </source>
</evidence>
<dbReference type="Gene3D" id="1.10.510.10">
    <property type="entry name" value="Transferase(Phosphotransferase) domain 1"/>
    <property type="match status" value="2"/>
</dbReference>
<keyword evidence="13" id="KW-1185">Reference proteome</keyword>
<dbReference type="Gene3D" id="3.30.200.20">
    <property type="entry name" value="Phosphorylase Kinase, domain 1"/>
    <property type="match status" value="1"/>
</dbReference>
<proteinExistence type="predicted"/>
<evidence type="ECO:0000259" key="11">
    <source>
        <dbReference type="PROSITE" id="PS50011"/>
    </source>
</evidence>
<feature type="region of interest" description="Disordered" evidence="10">
    <location>
        <begin position="1"/>
        <end position="28"/>
    </location>
</feature>
<keyword evidence="2" id="KW-0723">Serine/threonine-protein kinase</keyword>
<dbReference type="EMBL" id="SKBN01000476">
    <property type="protein sequence ID" value="TGJ77120.1"/>
    <property type="molecule type" value="Genomic_DNA"/>
</dbReference>
<dbReference type="PANTHER" id="PTHR47634">
    <property type="entry name" value="PROTEIN KINASE DOMAIN-CONTAINING PROTEIN-RELATED"/>
    <property type="match status" value="1"/>
</dbReference>
<evidence type="ECO:0000256" key="2">
    <source>
        <dbReference type="ARBA" id="ARBA00022527"/>
    </source>
</evidence>
<dbReference type="Pfam" id="PF00069">
    <property type="entry name" value="Pkinase"/>
    <property type="match status" value="1"/>
</dbReference>
<gene>
    <name evidence="12" type="ORF">E0Z10_g10760</name>
</gene>
<dbReference type="GO" id="GO:0000245">
    <property type="term" value="P:spliceosomal complex assembly"/>
    <property type="evidence" value="ECO:0007669"/>
    <property type="project" value="TreeGrafter"/>
</dbReference>